<feature type="region of interest" description="Disordered" evidence="1">
    <location>
        <begin position="309"/>
        <end position="401"/>
    </location>
</feature>
<feature type="compositionally biased region" description="Low complexity" evidence="1">
    <location>
        <begin position="283"/>
        <end position="297"/>
    </location>
</feature>
<reference evidence="3 4" key="1">
    <citation type="journal article" date="2018" name="Biotechnol. Biofuels">
        <title>Integrative visual omics of the white-rot fungus Polyporus brumalis exposes the biotechnological potential of its oxidative enzymes for delignifying raw plant biomass.</title>
        <authorList>
            <person name="Miyauchi S."/>
            <person name="Rancon A."/>
            <person name="Drula E."/>
            <person name="Hage H."/>
            <person name="Chaduli D."/>
            <person name="Favel A."/>
            <person name="Grisel S."/>
            <person name="Henrissat B."/>
            <person name="Herpoel-Gimbert I."/>
            <person name="Ruiz-Duenas F.J."/>
            <person name="Chevret D."/>
            <person name="Hainaut M."/>
            <person name="Lin J."/>
            <person name="Wang M."/>
            <person name="Pangilinan J."/>
            <person name="Lipzen A."/>
            <person name="Lesage-Meessen L."/>
            <person name="Navarro D."/>
            <person name="Riley R."/>
            <person name="Grigoriev I.V."/>
            <person name="Zhou S."/>
            <person name="Raouche S."/>
            <person name="Rosso M.N."/>
        </authorList>
    </citation>
    <scope>NUCLEOTIDE SEQUENCE [LARGE SCALE GENOMIC DNA]</scope>
    <source>
        <strain evidence="3 4">BRFM 1820</strain>
    </source>
</reference>
<gene>
    <name evidence="3" type="ORF">OH76DRAFT_816178</name>
</gene>
<evidence type="ECO:0000313" key="4">
    <source>
        <dbReference type="Proteomes" id="UP000256964"/>
    </source>
</evidence>
<keyword evidence="2" id="KW-0472">Membrane</keyword>
<feature type="compositionally biased region" description="Low complexity" evidence="1">
    <location>
        <begin position="172"/>
        <end position="183"/>
    </location>
</feature>
<feature type="compositionally biased region" description="Low complexity" evidence="1">
    <location>
        <begin position="149"/>
        <end position="165"/>
    </location>
</feature>
<evidence type="ECO:0000256" key="2">
    <source>
        <dbReference type="SAM" id="Phobius"/>
    </source>
</evidence>
<evidence type="ECO:0000256" key="1">
    <source>
        <dbReference type="SAM" id="MobiDB-lite"/>
    </source>
</evidence>
<dbReference type="EMBL" id="KZ857424">
    <property type="protein sequence ID" value="RDX46761.1"/>
    <property type="molecule type" value="Genomic_DNA"/>
</dbReference>
<keyword evidence="4" id="KW-1185">Reference proteome</keyword>
<feature type="compositionally biased region" description="Polar residues" evidence="1">
    <location>
        <begin position="119"/>
        <end position="138"/>
    </location>
</feature>
<organism evidence="3 4">
    <name type="scientific">Lentinus brumalis</name>
    <dbReference type="NCBI Taxonomy" id="2498619"/>
    <lineage>
        <taxon>Eukaryota</taxon>
        <taxon>Fungi</taxon>
        <taxon>Dikarya</taxon>
        <taxon>Basidiomycota</taxon>
        <taxon>Agaricomycotina</taxon>
        <taxon>Agaricomycetes</taxon>
        <taxon>Polyporales</taxon>
        <taxon>Polyporaceae</taxon>
        <taxon>Lentinus</taxon>
    </lineage>
</organism>
<protein>
    <submittedName>
        <fullName evidence="3">Uncharacterized protein</fullName>
    </submittedName>
</protein>
<sequence length="445" mass="47389">MPPSVRTYIPASFAPMIILSWGFAWFAISVLIFYLGCLLPTLRAKPPPLAPRSRSPKLCRHSLPVVPEPLQEPPEDDSSSSVKFAPTLQRAATVAVAPPSLPLKRPSTFKSILAFAPGRSTSSPQSRPAQPERVSTSGPRRAATLSEALPPSKKSTSKPMKTLSPVLRGGRTTPSSKSSISLESETTLVDHLSAEGVPAPSAARQSVLPSMKMFRSLSRRMSFKQKAELASRASTSITHDMDDISGPHVADEHPEQAHPTVPGEVFTSKFVNPFRGKPKSADRSASSSPAPASRRATVSRRMLASLHLGHTTGPRASPVPDSPRSSTSSVSTAYSTFSSSSVMSGSSSSSPRSNISRTQPYGAPHYAPMPMPAPRGRASSRRATSLSLDRPATVAEESGEEAGNALGLELGHGQTRIRADTVPAPQRKPFFRHRAMASESAVLAR</sequence>
<dbReference type="Proteomes" id="UP000256964">
    <property type="component" value="Unassembled WGS sequence"/>
</dbReference>
<feature type="transmembrane region" description="Helical" evidence="2">
    <location>
        <begin position="12"/>
        <end position="35"/>
    </location>
</feature>
<dbReference type="OrthoDB" id="2755631at2759"/>
<dbReference type="AlphaFoldDB" id="A0A371D2L8"/>
<accession>A0A371D2L8</accession>
<feature type="region of interest" description="Disordered" evidence="1">
    <location>
        <begin position="228"/>
        <end position="297"/>
    </location>
</feature>
<feature type="region of interest" description="Disordered" evidence="1">
    <location>
        <begin position="117"/>
        <end position="183"/>
    </location>
</feature>
<keyword evidence="2" id="KW-1133">Transmembrane helix</keyword>
<evidence type="ECO:0000313" key="3">
    <source>
        <dbReference type="EMBL" id="RDX46761.1"/>
    </source>
</evidence>
<keyword evidence="2" id="KW-0812">Transmembrane</keyword>
<feature type="compositionally biased region" description="Low complexity" evidence="1">
    <location>
        <begin position="374"/>
        <end position="387"/>
    </location>
</feature>
<feature type="compositionally biased region" description="Low complexity" evidence="1">
    <location>
        <begin position="318"/>
        <end position="366"/>
    </location>
</feature>
<proteinExistence type="predicted"/>
<name>A0A371D2L8_9APHY</name>